<dbReference type="EMBL" id="CAUYUJ010010413">
    <property type="protein sequence ID" value="CAK0829306.1"/>
    <property type="molecule type" value="Genomic_DNA"/>
</dbReference>
<reference evidence="2" key="1">
    <citation type="submission" date="2023-10" db="EMBL/GenBank/DDBJ databases">
        <authorList>
            <person name="Chen Y."/>
            <person name="Shah S."/>
            <person name="Dougan E. K."/>
            <person name="Thang M."/>
            <person name="Chan C."/>
        </authorList>
    </citation>
    <scope>NUCLEOTIDE SEQUENCE [LARGE SCALE GENOMIC DNA]</scope>
</reference>
<accession>A0ABN9SCE7</accession>
<name>A0ABN9SCE7_9DINO</name>
<sequence>MGRACHWALCLLAERAASLALDAASSPREAEVDSSEERLPVVDGDGREVLPTAEEPLARPATAEMALDATRSRHRDLLEHLAALQANATFSPAQYQEFIDFFPVTRFNNLDPFHRYTDEAGRHDFPASTATRLPGVMDRFDWTIMGGERFEHKKVSDPHTVWIGSSLLGMVMKEMQKWDPNRTDRVLVMNGDAWLSEVFGPPGRNPNEFEPVDQRVVEVYNQRREKIRPRVEEKVRQLRNYFGRIFFEAKDMDVQGVETMPIGFTEFFLRNGVAEHAAAAVASASLENKPGDVKGSFSFYHDLANCQRGWGEGQWLRLQAKEWSRTAAARAGGVDSDPVEPADWWSTIARFKFLMTPNGCGVQTPKQTEALWVLTVPLARRGPYSAYDDLVRYGFPMVVVDEWDEITPSNVRDWWARLSPRLVSFRENCLTSEAYWRFFTGQVTHCK</sequence>
<gene>
    <name evidence="2" type="ORF">PCOR1329_LOCUS28299</name>
</gene>
<dbReference type="Proteomes" id="UP001189429">
    <property type="component" value="Unassembled WGS sequence"/>
</dbReference>
<feature type="signal peptide" evidence="1">
    <location>
        <begin position="1"/>
        <end position="20"/>
    </location>
</feature>
<feature type="chain" id="PRO_5046576706" evidence="1">
    <location>
        <begin position="21"/>
        <end position="447"/>
    </location>
</feature>
<keyword evidence="1" id="KW-0732">Signal</keyword>
<keyword evidence="3" id="KW-1185">Reference proteome</keyword>
<evidence type="ECO:0000256" key="1">
    <source>
        <dbReference type="SAM" id="SignalP"/>
    </source>
</evidence>
<evidence type="ECO:0000313" key="2">
    <source>
        <dbReference type="EMBL" id="CAK0829306.1"/>
    </source>
</evidence>
<comment type="caution">
    <text evidence="2">The sequence shown here is derived from an EMBL/GenBank/DDBJ whole genome shotgun (WGS) entry which is preliminary data.</text>
</comment>
<evidence type="ECO:0000313" key="3">
    <source>
        <dbReference type="Proteomes" id="UP001189429"/>
    </source>
</evidence>
<proteinExistence type="predicted"/>
<organism evidence="2 3">
    <name type="scientific">Prorocentrum cordatum</name>
    <dbReference type="NCBI Taxonomy" id="2364126"/>
    <lineage>
        <taxon>Eukaryota</taxon>
        <taxon>Sar</taxon>
        <taxon>Alveolata</taxon>
        <taxon>Dinophyceae</taxon>
        <taxon>Prorocentrales</taxon>
        <taxon>Prorocentraceae</taxon>
        <taxon>Prorocentrum</taxon>
    </lineage>
</organism>
<protein>
    <submittedName>
        <fullName evidence="2">Uncharacterized protein</fullName>
    </submittedName>
</protein>